<organism evidence="2 3">
    <name type="scientific">Chrysemys picta bellii</name>
    <name type="common">Western painted turtle</name>
    <name type="synonym">Emys bellii</name>
    <dbReference type="NCBI Taxonomy" id="8478"/>
    <lineage>
        <taxon>Eukaryota</taxon>
        <taxon>Metazoa</taxon>
        <taxon>Chordata</taxon>
        <taxon>Craniata</taxon>
        <taxon>Vertebrata</taxon>
        <taxon>Euteleostomi</taxon>
        <taxon>Archelosauria</taxon>
        <taxon>Testudinata</taxon>
        <taxon>Testudines</taxon>
        <taxon>Cryptodira</taxon>
        <taxon>Durocryptodira</taxon>
        <taxon>Testudinoidea</taxon>
        <taxon>Emydidae</taxon>
        <taxon>Chrysemys</taxon>
    </lineage>
</organism>
<sequence>MWGRGSGWAPAVPIVIPCDAGRAGDAAARGGRSGGGDGGRRVRCTGPGAGPELPRHRHPGASEGRWGGAGRSSPRPGRRLPPSHAPALSPPRFGRRSWRCSAVDRGDFTGGIYGTSLPLTSLSDSRQNIHTSDLEHDVHLPENKYCLSGDETGTGGVLSSKLHKDAYTTAVEQLADLRLSKNRTRRTQLSQNNSKEGMFCSWRYTHDQSNTTVNRDSNKPLVETLSSSQDNSLNFFTVNPTLMGARLNSYHTLSYRGPQQLPLGIYWTNGDGDFFKARNETTVSNSYPATESSSDDTVCVPQWNLKLRNSSVENSFLTEEGDVSESEKVNDVLLSYFKYMDLNLRPETIENIEKASSKHQNEVFPYPDFLPPPFNNLDLQKLALSKWDDWKEVFNPPPESSVVKLISRLLEIERMQHLTILKEKTRVLTVSSNLMLGNRPSSTKSMHQSKQSRLSDPLCLQTPFNRDCQEKNKSNHSGCCTQEWNSSKCTWEYCQNCKWSAGTSSLRSSSTKQLRASCDAFKSSKPPIILNSNMLLRRSSSCCVAAPRTQSTVKLTSPKLLPPSTAISSPFPDKDSLKYKQPRTKKKLYRKNVVTSKTFHCQKLKSVSAMPKQKYTHTDKQ</sequence>
<dbReference type="GeneTree" id="ENSGT00940000154543"/>
<dbReference type="Proteomes" id="UP000694380">
    <property type="component" value="Unplaced"/>
</dbReference>
<dbReference type="PANTHER" id="PTHR22145:SF4">
    <property type="entry name" value="PROTEIN FAM217A"/>
    <property type="match status" value="1"/>
</dbReference>
<feature type="compositionally biased region" description="Low complexity" evidence="1">
    <location>
        <begin position="71"/>
        <end position="92"/>
    </location>
</feature>
<reference evidence="2" key="2">
    <citation type="submission" date="2025-09" db="UniProtKB">
        <authorList>
            <consortium name="Ensembl"/>
        </authorList>
    </citation>
    <scope>IDENTIFICATION</scope>
</reference>
<keyword evidence="3" id="KW-1185">Reference proteome</keyword>
<dbReference type="AlphaFoldDB" id="A0A8C3H9X8"/>
<dbReference type="Pfam" id="PF15344">
    <property type="entry name" value="FAM217"/>
    <property type="match status" value="1"/>
</dbReference>
<evidence type="ECO:0000313" key="2">
    <source>
        <dbReference type="Ensembl" id="ENSCPBP00000011920.1"/>
    </source>
</evidence>
<evidence type="ECO:0000256" key="1">
    <source>
        <dbReference type="SAM" id="MobiDB-lite"/>
    </source>
</evidence>
<gene>
    <name evidence="2" type="primary">FAM217A</name>
</gene>
<proteinExistence type="predicted"/>
<evidence type="ECO:0000313" key="3">
    <source>
        <dbReference type="Proteomes" id="UP000694380"/>
    </source>
</evidence>
<dbReference type="InterPro" id="IPR029266">
    <property type="entry name" value="FAM217"/>
</dbReference>
<name>A0A8C3H9X8_CHRPI</name>
<dbReference type="Ensembl" id="ENSCPBT00000014234.1">
    <property type="protein sequence ID" value="ENSCPBP00000011920.1"/>
    <property type="gene ID" value="ENSCPBG00000009034.1"/>
</dbReference>
<feature type="region of interest" description="Disordered" evidence="1">
    <location>
        <begin position="23"/>
        <end position="94"/>
    </location>
</feature>
<dbReference type="PANTHER" id="PTHR22145">
    <property type="entry name" value="SI:CH211-266K22.6"/>
    <property type="match status" value="1"/>
</dbReference>
<accession>A0A8C3H9X8</accession>
<protein>
    <submittedName>
        <fullName evidence="2">Family with sequence similarity 217 member A</fullName>
    </submittedName>
</protein>
<reference evidence="2" key="1">
    <citation type="submission" date="2025-08" db="UniProtKB">
        <authorList>
            <consortium name="Ensembl"/>
        </authorList>
    </citation>
    <scope>IDENTIFICATION</scope>
</reference>